<proteinExistence type="predicted"/>
<dbReference type="EMBL" id="DQ491001">
    <property type="protein sequence ID" value="ABT13982.1"/>
    <property type="molecule type" value="Genomic_DNA"/>
</dbReference>
<dbReference type="Proteomes" id="UP000246715">
    <property type="component" value="Segment"/>
</dbReference>
<protein>
    <submittedName>
        <fullName evidence="1">Uncharacterized protein m428L</fullName>
    </submittedName>
</protein>
<reference evidence="1 2" key="1">
    <citation type="journal article" date="2007" name="Virology">
        <title>Sequence and annotation of the 314-kb MT325 and the 321-kb FR483 viruses that infect Chlorella Pbi.</title>
        <authorList>
            <person name="Fitzgerald L.A."/>
            <person name="Graves M.V."/>
            <person name="Li X."/>
            <person name="Feldblyum T."/>
            <person name="Hartigan J."/>
            <person name="Van Etten J.L."/>
        </authorList>
    </citation>
    <scope>NUCLEOTIDE SEQUENCE [LARGE SCALE GENOMIC DNA]</scope>
    <source>
        <strain evidence="1 2">MT325</strain>
    </source>
</reference>
<organism evidence="1 2">
    <name type="scientific">Paramecium bursaria Chlorella virus MT325</name>
    <name type="common">PBCV-MT325</name>
    <dbReference type="NCBI Taxonomy" id="346932"/>
    <lineage>
        <taxon>Viruses</taxon>
        <taxon>Varidnaviria</taxon>
        <taxon>Bamfordvirae</taxon>
        <taxon>Nucleocytoviricota</taxon>
        <taxon>Megaviricetes</taxon>
        <taxon>Algavirales</taxon>
        <taxon>Phycodnaviridae</taxon>
        <taxon>Chlorovirus</taxon>
        <taxon>Chlorovirus conductrix</taxon>
        <taxon>Paramecium bursaria Chlorella virus A1</taxon>
    </lineage>
</organism>
<sequence length="74" mass="8258">MPYDGIFLHFGCSHRLLTIFSILSSACFLHLVGCPPRMPYDERVVHFGCSHRLCLTSSILFSACVLHFVGCPSL</sequence>
<evidence type="ECO:0000313" key="1">
    <source>
        <dbReference type="EMBL" id="ABT13982.1"/>
    </source>
</evidence>
<name>A7IUF8_PBCVM</name>
<evidence type="ECO:0000313" key="2">
    <source>
        <dbReference type="Proteomes" id="UP000246715"/>
    </source>
</evidence>
<organismHost>
    <name type="scientific">Paramecium bursaria</name>
    <dbReference type="NCBI Taxonomy" id="74790"/>
</organismHost>
<gene>
    <name evidence="1" type="primary">m428L</name>
    <name evidence="1" type="ORF">MT325_m428L</name>
</gene>
<accession>A7IUF8</accession>